<evidence type="ECO:0000256" key="9">
    <source>
        <dbReference type="ARBA" id="ARBA00022932"/>
    </source>
</evidence>
<evidence type="ECO:0000256" key="5">
    <source>
        <dbReference type="ARBA" id="ARBA00022490"/>
    </source>
</evidence>
<keyword evidence="16" id="KW-1185">Reference proteome</keyword>
<evidence type="ECO:0000256" key="4">
    <source>
        <dbReference type="ARBA" id="ARBA00019114"/>
    </source>
</evidence>
<comment type="subunit">
    <text evidence="11">DNA polymerase III contains a core (composed of alpha, epsilon and theta chains) that associates with a tau subunit. This core dimerizes to form the POLIII' complex. PolIII' associates with the gamma complex (composed of gamma, delta, delta', psi and chi chains) and with the beta chain to form the complete DNA polymerase III complex.</text>
</comment>
<feature type="domain" description="Polymerase/histidinol phosphatase N-terminal" evidence="14">
    <location>
        <begin position="7"/>
        <end position="74"/>
    </location>
</feature>
<dbReference type="InterPro" id="IPR041931">
    <property type="entry name" value="DNA_pol3_alpha_thumb_dom"/>
</dbReference>
<proteinExistence type="inferred from homology"/>
<dbReference type="CDD" id="cd04485">
    <property type="entry name" value="DnaE_OBF"/>
    <property type="match status" value="1"/>
</dbReference>
<keyword evidence="5" id="KW-0963">Cytoplasm</keyword>
<dbReference type="GO" id="GO:0008408">
    <property type="term" value="F:3'-5' exonuclease activity"/>
    <property type="evidence" value="ECO:0007669"/>
    <property type="project" value="InterPro"/>
</dbReference>
<dbReference type="Pfam" id="PF17657">
    <property type="entry name" value="DNA_pol3_finger"/>
    <property type="match status" value="1"/>
</dbReference>
<keyword evidence="6" id="KW-0808">Transferase</keyword>
<dbReference type="Pfam" id="PF07733">
    <property type="entry name" value="DNA_pol3_alpha"/>
    <property type="match status" value="1"/>
</dbReference>
<evidence type="ECO:0000256" key="1">
    <source>
        <dbReference type="ARBA" id="ARBA00004496"/>
    </source>
</evidence>
<dbReference type="OrthoDB" id="9803237at2"/>
<dbReference type="InterPro" id="IPR029460">
    <property type="entry name" value="DNAPol_HHH"/>
</dbReference>
<dbReference type="EMBL" id="QXDC01000002">
    <property type="protein sequence ID" value="RIA46996.1"/>
    <property type="molecule type" value="Genomic_DNA"/>
</dbReference>
<dbReference type="NCBIfam" id="TIGR00594">
    <property type="entry name" value="polc"/>
    <property type="match status" value="1"/>
</dbReference>
<comment type="function">
    <text evidence="10">DNA polymerase III is a complex, multichain enzyme responsible for most of the replicative synthesis in bacteria. This DNA polymerase also exhibits 3' to 5' exonuclease activity. The alpha chain is the DNA polymerase.</text>
</comment>
<dbReference type="Pfam" id="PF02811">
    <property type="entry name" value="PHP"/>
    <property type="match status" value="1"/>
</dbReference>
<reference evidence="15 16" key="1">
    <citation type="submission" date="2018-08" db="EMBL/GenBank/DDBJ databases">
        <title>Genomic Encyclopedia of Type Strains, Phase IV (KMG-IV): sequencing the most valuable type-strain genomes for metagenomic binning, comparative biology and taxonomic classification.</title>
        <authorList>
            <person name="Goeker M."/>
        </authorList>
    </citation>
    <scope>NUCLEOTIDE SEQUENCE [LARGE SCALE GENOMIC DNA]</scope>
    <source>
        <strain evidence="15 16">DSM 25527</strain>
    </source>
</reference>
<comment type="caution">
    <text evidence="15">The sequence shown here is derived from an EMBL/GenBank/DDBJ whole genome shotgun (WGS) entry which is preliminary data.</text>
</comment>
<comment type="catalytic activity">
    <reaction evidence="12">
        <text>DNA(n) + a 2'-deoxyribonucleoside 5'-triphosphate = DNA(n+1) + diphosphate</text>
        <dbReference type="Rhea" id="RHEA:22508"/>
        <dbReference type="Rhea" id="RHEA-COMP:17339"/>
        <dbReference type="Rhea" id="RHEA-COMP:17340"/>
        <dbReference type="ChEBI" id="CHEBI:33019"/>
        <dbReference type="ChEBI" id="CHEBI:61560"/>
        <dbReference type="ChEBI" id="CHEBI:173112"/>
        <dbReference type="EC" id="2.7.7.7"/>
    </reaction>
</comment>
<gene>
    <name evidence="15" type="ORF">DFR49_1561</name>
</gene>
<dbReference type="NCBIfam" id="NF004226">
    <property type="entry name" value="PRK05673.1"/>
    <property type="match status" value="1"/>
</dbReference>
<evidence type="ECO:0000256" key="8">
    <source>
        <dbReference type="ARBA" id="ARBA00022705"/>
    </source>
</evidence>
<evidence type="ECO:0000259" key="14">
    <source>
        <dbReference type="SMART" id="SM00481"/>
    </source>
</evidence>
<dbReference type="InterPro" id="IPR004805">
    <property type="entry name" value="DnaE2/DnaE/PolC"/>
</dbReference>
<dbReference type="GO" id="GO:0005737">
    <property type="term" value="C:cytoplasm"/>
    <property type="evidence" value="ECO:0007669"/>
    <property type="project" value="UniProtKB-SubCell"/>
</dbReference>
<dbReference type="RefSeq" id="WP_119035017.1">
    <property type="nucleotide sequence ID" value="NZ_QXDC01000002.1"/>
</dbReference>
<comment type="similarity">
    <text evidence="2">Belongs to the DNA polymerase type-C family. DnaE subfamily.</text>
</comment>
<evidence type="ECO:0000256" key="11">
    <source>
        <dbReference type="ARBA" id="ARBA00026073"/>
    </source>
</evidence>
<dbReference type="SUPFAM" id="SSF89550">
    <property type="entry name" value="PHP domain-like"/>
    <property type="match status" value="1"/>
</dbReference>
<dbReference type="Gene3D" id="1.10.150.870">
    <property type="match status" value="1"/>
</dbReference>
<dbReference type="InterPro" id="IPR003141">
    <property type="entry name" value="Pol/His_phosphatase_N"/>
</dbReference>
<dbReference type="SMART" id="SM00481">
    <property type="entry name" value="POLIIIAc"/>
    <property type="match status" value="1"/>
</dbReference>
<evidence type="ECO:0000256" key="2">
    <source>
        <dbReference type="ARBA" id="ARBA00009496"/>
    </source>
</evidence>
<evidence type="ECO:0000256" key="7">
    <source>
        <dbReference type="ARBA" id="ARBA00022695"/>
    </source>
</evidence>
<dbReference type="EC" id="2.7.7.7" evidence="3"/>
<evidence type="ECO:0000256" key="13">
    <source>
        <dbReference type="SAM" id="MobiDB-lite"/>
    </source>
</evidence>
<dbReference type="GO" id="GO:0003887">
    <property type="term" value="F:DNA-directed DNA polymerase activity"/>
    <property type="evidence" value="ECO:0007669"/>
    <property type="project" value="UniProtKB-KW"/>
</dbReference>
<dbReference type="InterPro" id="IPR049821">
    <property type="entry name" value="PolIIIA_DnaE1_PHP"/>
</dbReference>
<dbReference type="InterPro" id="IPR040982">
    <property type="entry name" value="DNA_pol3_finger"/>
</dbReference>
<dbReference type="InterPro" id="IPR004013">
    <property type="entry name" value="PHP_dom"/>
</dbReference>
<accession>A0A397PBN9</accession>
<dbReference type="AlphaFoldDB" id="A0A397PBN9"/>
<dbReference type="PANTHER" id="PTHR32294:SF0">
    <property type="entry name" value="DNA POLYMERASE III SUBUNIT ALPHA"/>
    <property type="match status" value="1"/>
</dbReference>
<evidence type="ECO:0000313" key="15">
    <source>
        <dbReference type="EMBL" id="RIA46996.1"/>
    </source>
</evidence>
<dbReference type="CDD" id="cd07433">
    <property type="entry name" value="PHP_PolIIIA_DnaE1"/>
    <property type="match status" value="1"/>
</dbReference>
<evidence type="ECO:0000256" key="3">
    <source>
        <dbReference type="ARBA" id="ARBA00012417"/>
    </source>
</evidence>
<keyword evidence="8" id="KW-0235">DNA replication</keyword>
<keyword evidence="7" id="KW-0548">Nucleotidyltransferase</keyword>
<evidence type="ECO:0000313" key="16">
    <source>
        <dbReference type="Proteomes" id="UP000266568"/>
    </source>
</evidence>
<evidence type="ECO:0000256" key="12">
    <source>
        <dbReference type="ARBA" id="ARBA00049244"/>
    </source>
</evidence>
<organism evidence="15 16">
    <name type="scientific">Hephaestia caeni</name>
    <dbReference type="NCBI Taxonomy" id="645617"/>
    <lineage>
        <taxon>Bacteria</taxon>
        <taxon>Pseudomonadati</taxon>
        <taxon>Pseudomonadota</taxon>
        <taxon>Alphaproteobacteria</taxon>
        <taxon>Sphingomonadales</taxon>
        <taxon>Sphingomonadaceae</taxon>
        <taxon>Hephaestia</taxon>
    </lineage>
</organism>
<dbReference type="PANTHER" id="PTHR32294">
    <property type="entry name" value="DNA POLYMERASE III SUBUNIT ALPHA"/>
    <property type="match status" value="1"/>
</dbReference>
<name>A0A397PBN9_9SPHN</name>
<dbReference type="InterPro" id="IPR011708">
    <property type="entry name" value="DNA_pol3_alpha_NTPase_dom"/>
</dbReference>
<dbReference type="Gene3D" id="1.10.10.1600">
    <property type="entry name" value="Bacterial DNA polymerase III alpha subunit, thumb domain"/>
    <property type="match status" value="1"/>
</dbReference>
<dbReference type="InterPro" id="IPR016195">
    <property type="entry name" value="Pol/histidinol_Pase-like"/>
</dbReference>
<evidence type="ECO:0000256" key="6">
    <source>
        <dbReference type="ARBA" id="ARBA00022679"/>
    </source>
</evidence>
<feature type="region of interest" description="Disordered" evidence="13">
    <location>
        <begin position="823"/>
        <end position="861"/>
    </location>
</feature>
<comment type="subcellular location">
    <subcellularLocation>
        <location evidence="1">Cytoplasm</location>
    </subcellularLocation>
</comment>
<sequence>MPHSAFVPLRIFSSYTMLDGAIEPKQIAKRAQEMGFPAAALTDRNGLYAAMAFSDACKASGVQPIIGTMLGVCRPDMPEGVEAPLDWLALYAQDKTGYDNLCALVSRAHLDRPIEQPAHVSFDDLQGHTQGLIALTAGREGALARLFAEEQHDRALAYADRLQALFGDRLYVELTRRLDEIEGRAEPLLLDLAYDRGLPLVATNPCCFADKDFSEAHDALLCIASSSYVASDDRPRSSPDAWMKPAREMRELFADLPEAIANTMVVAQRCAVAAPRRKPILPSLAGDREGEAAKLREDARAGLEMRLAKIEALAGQPLTPEEREAYFTRLEFEVGIIIQMGFPGYFLIVADFIKWAKDHDIPVGPGRGSGAGSVVAWSLTITDLDPLKLGLLFERFLNPERVSMPDFDIDFCETRRGEVIRYVQEKYGRDQVAQIITFGKLKARAVLKDTGRVLQMSYGQVDRLAKLVPNLPADPWTLERALNGVSELAAEYKGDEGVRHLLDLAMKLEGLPRHSSTHAAGVVIGDRPLSELVPLYRDPRSDMPVTQFDMKYVEGAGLVKFDFLGLKTLSVLKMAVELLAKRGIAVDLEALSWDDPKVFALLQRGDTVGVFQVESEGMRRTLSAVKPTVFEDIIALNALYRPGPMDNIPMFGRRKNGHEEIEYPHPLLEGILKETYGIFVYQEQVMQAAQILAGYSLGGADLLRRAMGKKIKAEMDAQRAIFVEGCAKTNDIPEAKANELFDLIDKFAGYGFNKSHAAAYALLTYQTAWLKAHHAPEFYAASMSFDMALTDKLSVFVDDMRRLGVACLAPDLNASEADFSVEATTASSPSPSGEGLGRGSAAGDALGETSPTPNPSPEGEGQTFTVRYALAALKGVGERAMEELVAERRAGGPFTSLSDLARRVDPRLLNKRQLETLAAGGAFDSIDPNRPGIAAVAETVLATAARLHEQRASGQGGLFGGEGAVAEAEIRPLATARWTLAERMEQEKEAFGFYFSAHPVDRHRLLAKMHGARNYAALGELPIAEGQRTGATMAALVEDARWRTSARGRRYLMATLSDATGQFIATCFDDAVAADLEAAAKSGGCGLLTVELDRRAGEETPRVTVKRLQPFASLATTARMTIECVIDDPAVIRQLAELVAGARGGRGEIRVRTSLPGGGSATVLLGRDFLLDTELAGDLEAMHGIAALVFKTSEARLALAG</sequence>
<dbReference type="Pfam" id="PF14579">
    <property type="entry name" value="HHH_6"/>
    <property type="match status" value="1"/>
</dbReference>
<protein>
    <recommendedName>
        <fullName evidence="4">DNA polymerase III subunit alpha</fullName>
        <ecNumber evidence="3">2.7.7.7</ecNumber>
    </recommendedName>
</protein>
<dbReference type="GO" id="GO:0006260">
    <property type="term" value="P:DNA replication"/>
    <property type="evidence" value="ECO:0007669"/>
    <property type="project" value="UniProtKB-KW"/>
</dbReference>
<evidence type="ECO:0000256" key="10">
    <source>
        <dbReference type="ARBA" id="ARBA00025611"/>
    </source>
</evidence>
<dbReference type="Proteomes" id="UP000266568">
    <property type="component" value="Unassembled WGS sequence"/>
</dbReference>
<keyword evidence="9" id="KW-0239">DNA-directed DNA polymerase</keyword>
<dbReference type="Gene3D" id="3.20.20.140">
    <property type="entry name" value="Metal-dependent hydrolases"/>
    <property type="match status" value="1"/>
</dbReference>
<dbReference type="SUPFAM" id="SSF160975">
    <property type="entry name" value="AF1531-like"/>
    <property type="match status" value="1"/>
</dbReference>